<dbReference type="Gene3D" id="2.60.40.150">
    <property type="entry name" value="C2 domain"/>
    <property type="match status" value="1"/>
</dbReference>
<dbReference type="InterPro" id="IPR057815">
    <property type="entry name" value="C2CD5_C"/>
</dbReference>
<dbReference type="GO" id="GO:0030659">
    <property type="term" value="C:cytoplasmic vesicle membrane"/>
    <property type="evidence" value="ECO:0007669"/>
    <property type="project" value="UniProtKB-SubCell"/>
</dbReference>
<dbReference type="PANTHER" id="PTHR37412:SF2">
    <property type="entry name" value="C2 DOMAIN-CONTAINING PROTEIN 5"/>
    <property type="match status" value="1"/>
</dbReference>
<comment type="subcellular location">
    <subcellularLocation>
        <location evidence="2">Cell membrane</location>
    </subcellularLocation>
    <subcellularLocation>
        <location evidence="3">Cell projection</location>
        <location evidence="3">Ruffle</location>
    </subcellularLocation>
    <subcellularLocation>
        <location evidence="4">Cytoplasm</location>
        <location evidence="4">Cell cortex</location>
    </subcellularLocation>
    <subcellularLocation>
        <location evidence="1">Cytoplasmic vesicle membrane</location>
    </subcellularLocation>
</comment>
<dbReference type="InterPro" id="IPR000008">
    <property type="entry name" value="C2_dom"/>
</dbReference>
<protein>
    <recommendedName>
        <fullName evidence="15">C2 domain-containing protein 5</fullName>
    </recommendedName>
</protein>
<dbReference type="Pfam" id="PF23128">
    <property type="entry name" value="YbjQ_4"/>
    <property type="match status" value="1"/>
</dbReference>
<keyword evidence="19" id="KW-1185">Reference proteome</keyword>
<dbReference type="InterPro" id="IPR056430">
    <property type="entry name" value="C2CD5_YbjQ-like_dom"/>
</dbReference>
<dbReference type="InterPro" id="IPR035892">
    <property type="entry name" value="C2_domain_sf"/>
</dbReference>
<dbReference type="GO" id="GO:0031340">
    <property type="term" value="P:positive regulation of vesicle fusion"/>
    <property type="evidence" value="ECO:0007669"/>
    <property type="project" value="TreeGrafter"/>
</dbReference>
<organism evidence="18 19">
    <name type="scientific">Anabas testudineus</name>
    <name type="common">Climbing perch</name>
    <name type="synonym">Anthias testudineus</name>
    <dbReference type="NCBI Taxonomy" id="64144"/>
    <lineage>
        <taxon>Eukaryota</taxon>
        <taxon>Metazoa</taxon>
        <taxon>Chordata</taxon>
        <taxon>Craniata</taxon>
        <taxon>Vertebrata</taxon>
        <taxon>Euteleostomi</taxon>
        <taxon>Actinopterygii</taxon>
        <taxon>Neopterygii</taxon>
        <taxon>Teleostei</taxon>
        <taxon>Neoteleostei</taxon>
        <taxon>Acanthomorphata</taxon>
        <taxon>Anabantaria</taxon>
        <taxon>Anabantiformes</taxon>
        <taxon>Anabantoidei</taxon>
        <taxon>Anabantidae</taxon>
        <taxon>Anabas</taxon>
    </lineage>
</organism>
<reference evidence="18" key="3">
    <citation type="submission" date="2025-09" db="UniProtKB">
        <authorList>
            <consortium name="Ensembl"/>
        </authorList>
    </citation>
    <scope>IDENTIFICATION</scope>
</reference>
<dbReference type="Pfam" id="PF00168">
    <property type="entry name" value="C2"/>
    <property type="match status" value="1"/>
</dbReference>
<dbReference type="GeneTree" id="ENSGT00390000000212"/>
<evidence type="ECO:0000256" key="11">
    <source>
        <dbReference type="ARBA" id="ARBA00023121"/>
    </source>
</evidence>
<accession>A0A7N6AES2</accession>
<keyword evidence="6" id="KW-1003">Cell membrane</keyword>
<keyword evidence="14" id="KW-0968">Cytoplasmic vesicle</keyword>
<keyword evidence="13" id="KW-0966">Cell projection</keyword>
<dbReference type="FunFam" id="2.60.40.150:FF:000020">
    <property type="entry name" value="C2 calcium dependent domain containing 5"/>
    <property type="match status" value="1"/>
</dbReference>
<keyword evidence="10" id="KW-0653">Protein transport</keyword>
<dbReference type="GO" id="GO:0010828">
    <property type="term" value="P:positive regulation of D-glucose transmembrane transport"/>
    <property type="evidence" value="ECO:0007669"/>
    <property type="project" value="TreeGrafter"/>
</dbReference>
<dbReference type="GO" id="GO:0001726">
    <property type="term" value="C:ruffle"/>
    <property type="evidence" value="ECO:0007669"/>
    <property type="project" value="UniProtKB-SubCell"/>
</dbReference>
<evidence type="ECO:0000256" key="13">
    <source>
        <dbReference type="ARBA" id="ARBA00023273"/>
    </source>
</evidence>
<dbReference type="Pfam" id="PF23025">
    <property type="entry name" value="YbjQ_2"/>
    <property type="match status" value="3"/>
</dbReference>
<evidence type="ECO:0000256" key="2">
    <source>
        <dbReference type="ARBA" id="ARBA00004236"/>
    </source>
</evidence>
<evidence type="ECO:0000256" key="15">
    <source>
        <dbReference type="ARBA" id="ARBA00068078"/>
    </source>
</evidence>
<dbReference type="GO" id="GO:0090314">
    <property type="term" value="P:positive regulation of protein targeting to membrane"/>
    <property type="evidence" value="ECO:0007669"/>
    <property type="project" value="TreeGrafter"/>
</dbReference>
<evidence type="ECO:0000256" key="14">
    <source>
        <dbReference type="ARBA" id="ARBA00023329"/>
    </source>
</evidence>
<dbReference type="PANTHER" id="PTHR37412">
    <property type="entry name" value="C2 DOMAIN-CONTAINING PROTEIN 5"/>
    <property type="match status" value="1"/>
</dbReference>
<feature type="domain" description="C2" evidence="17">
    <location>
        <begin position="1"/>
        <end position="109"/>
    </location>
</feature>
<evidence type="ECO:0000256" key="7">
    <source>
        <dbReference type="ARBA" id="ARBA00022490"/>
    </source>
</evidence>
<evidence type="ECO:0000256" key="9">
    <source>
        <dbReference type="ARBA" id="ARBA00022837"/>
    </source>
</evidence>
<keyword evidence="7" id="KW-0963">Cytoplasm</keyword>
<evidence type="ECO:0000256" key="10">
    <source>
        <dbReference type="ARBA" id="ARBA00022927"/>
    </source>
</evidence>
<feature type="region of interest" description="Disordered" evidence="16">
    <location>
        <begin position="618"/>
        <end position="642"/>
    </location>
</feature>
<keyword evidence="8" id="KW-0479">Metal-binding</keyword>
<dbReference type="InterPro" id="IPR037785">
    <property type="entry name" value="C2_C2CD5"/>
</dbReference>
<evidence type="ECO:0000313" key="18">
    <source>
        <dbReference type="Ensembl" id="ENSATEP00000047877.1"/>
    </source>
</evidence>
<keyword evidence="11" id="KW-0446">Lipid-binding</keyword>
<sequence>MPGKLKAKIVAGRHLPVMDRASDLTDAFVEVKFGNTTFKTDVCPKSLNPQWNSEWFKFEVDDEDLQDEPLQITVLDHDTYSANDAIGKVYIDIDPLLCSEAASVISGWLPIYDTIHGIRGEINILVKVELFNDLNRFRQSSCGVKFFCTTAIPRCYRAAMVHGFVEELVVNEDPEYQWIDRIRTPRASNEARQRLISLMSGELQRKIGLKVLEMGGNAVVGYLQCFDLEGESGLVVRAIGTACTLDKLSSGTPASNACNSPSKDGKESPLAHGCRSTHNSPVHSACSSQRLSQNFSVSVPTLIFTGMGSGDTRTSVFYLQEFPFFTLTSFPPGFLVHVGGVVSARSVKLLDRIHNPDEPETRDAWWEEIRQEIKSHAKALGCHAVVGYSESTSICEEVCILSASGTAAILNPRYMREGCLDIGSTDHRFEEPSPPSCGFCHIPYDEFNMPFPAQLTYCYHCRRQKVPDVLFTTIDLPPEAAVTGKGCLIQARLCRLKKKAQGEVNATAISNLLPFMEYELHTQLMNKLKLRSMNALFGLHIQISVGENMLLGLASATGVYLTALPAPGGIQIAGKTPGDLSNEHHILTIQKRINDTIAKSKELYQINPPELMEEVVGSPIPEPRQRSRLLRSHSESSDELSELDLSHGKKDAFVLEIDDTDALEDIHSLLTDASPPTGRYYPLSLQLKYITPHAQSLTSQLTMFTSVRVLRLSNANLTNQGLNKTFTDLCENLLKSFYFKLRSMIPCCLCHLKFTVAVPEEELIQVAVTAVAMTFDKDQSQEKPADRSTTKGLSTSTLTFLPPILVLHLPPSPPPSASVDYGSFADRCSTWLELLRLKAHTIRRGSVKTSRRTQSLGRSRSLRSNRSFGGSSVPVVKMTPVSFLPGTRIIKYLGIINMFFIRETTSLREEGGVSGFLHSFIADVFAMVRAHVAALGGNAVVSYSMKECVLMENPNKNQAQCLINVSGDAVICVRETDQEPTPSVTNIGQTCCSRTDGAA</sequence>
<feature type="compositionally biased region" description="Polar residues" evidence="16">
    <location>
        <begin position="250"/>
        <end position="262"/>
    </location>
</feature>
<evidence type="ECO:0000256" key="12">
    <source>
        <dbReference type="ARBA" id="ARBA00023136"/>
    </source>
</evidence>
<dbReference type="Proteomes" id="UP000265040">
    <property type="component" value="Chromosome 6"/>
</dbReference>
<evidence type="ECO:0000256" key="16">
    <source>
        <dbReference type="SAM" id="MobiDB-lite"/>
    </source>
</evidence>
<dbReference type="InterPro" id="IPR038983">
    <property type="entry name" value="C2CD5"/>
</dbReference>
<evidence type="ECO:0000256" key="1">
    <source>
        <dbReference type="ARBA" id="ARBA00004156"/>
    </source>
</evidence>
<feature type="region of interest" description="Disordered" evidence="16">
    <location>
        <begin position="250"/>
        <end position="274"/>
    </location>
</feature>
<name>A0A7N6AES2_ANATE</name>
<dbReference type="InterPro" id="IPR056431">
    <property type="entry name" value="C2CD5_YbjQ-rel_dom"/>
</dbReference>
<feature type="region of interest" description="Disordered" evidence="16">
    <location>
        <begin position="846"/>
        <end position="869"/>
    </location>
</feature>
<reference evidence="18" key="1">
    <citation type="submission" date="2021-04" db="EMBL/GenBank/DDBJ databases">
        <authorList>
            <consortium name="Wellcome Sanger Institute Data Sharing"/>
        </authorList>
    </citation>
    <scope>NUCLEOTIDE SEQUENCE [LARGE SCALE GENOMIC DNA]</scope>
</reference>
<dbReference type="Pfam" id="PF23028">
    <property type="entry name" value="YbjQ_3"/>
    <property type="match status" value="1"/>
</dbReference>
<dbReference type="SUPFAM" id="SSF49562">
    <property type="entry name" value="C2 domain (Calcium/lipid-binding domain, CaLB)"/>
    <property type="match status" value="1"/>
</dbReference>
<gene>
    <name evidence="18" type="primary">C2CD5</name>
</gene>
<evidence type="ECO:0000259" key="17">
    <source>
        <dbReference type="PROSITE" id="PS50004"/>
    </source>
</evidence>
<proteinExistence type="predicted"/>
<keyword evidence="5" id="KW-0813">Transport</keyword>
<evidence type="ECO:0000256" key="4">
    <source>
        <dbReference type="ARBA" id="ARBA00004544"/>
    </source>
</evidence>
<reference evidence="18" key="2">
    <citation type="submission" date="2025-08" db="UniProtKB">
        <authorList>
            <consortium name="Ensembl"/>
        </authorList>
    </citation>
    <scope>IDENTIFICATION</scope>
</reference>
<dbReference type="GO" id="GO:0005886">
    <property type="term" value="C:plasma membrane"/>
    <property type="evidence" value="ECO:0007669"/>
    <property type="project" value="UniProtKB-SubCell"/>
</dbReference>
<dbReference type="GO" id="GO:0005938">
    <property type="term" value="C:cell cortex"/>
    <property type="evidence" value="ECO:0007669"/>
    <property type="project" value="UniProtKB-SubCell"/>
</dbReference>
<dbReference type="InterPro" id="IPR035439">
    <property type="entry name" value="UPF0145_dom_sf"/>
</dbReference>
<dbReference type="SUPFAM" id="SSF117782">
    <property type="entry name" value="YbjQ-like"/>
    <property type="match status" value="1"/>
</dbReference>
<dbReference type="SMART" id="SM00239">
    <property type="entry name" value="C2"/>
    <property type="match status" value="1"/>
</dbReference>
<dbReference type="GO" id="GO:0008286">
    <property type="term" value="P:insulin receptor signaling pathway"/>
    <property type="evidence" value="ECO:0007669"/>
    <property type="project" value="UniProtKB-ARBA"/>
</dbReference>
<evidence type="ECO:0000256" key="8">
    <source>
        <dbReference type="ARBA" id="ARBA00022723"/>
    </source>
</evidence>
<keyword evidence="9" id="KW-0106">Calcium</keyword>
<dbReference type="AlphaFoldDB" id="A0A7N6AES2"/>
<keyword evidence="12" id="KW-0472">Membrane</keyword>
<evidence type="ECO:0000313" key="19">
    <source>
        <dbReference type="Proteomes" id="UP000265040"/>
    </source>
</evidence>
<dbReference type="Ensembl" id="ENSATET00000070278.2">
    <property type="protein sequence ID" value="ENSATEP00000047877.1"/>
    <property type="gene ID" value="ENSATEG00000003112.3"/>
</dbReference>
<dbReference type="GO" id="GO:0005544">
    <property type="term" value="F:calcium-dependent phospholipid binding"/>
    <property type="evidence" value="ECO:0007669"/>
    <property type="project" value="InterPro"/>
</dbReference>
<evidence type="ECO:0000256" key="3">
    <source>
        <dbReference type="ARBA" id="ARBA00004466"/>
    </source>
</evidence>
<dbReference type="GO" id="GO:0072659">
    <property type="term" value="P:protein localization to plasma membrane"/>
    <property type="evidence" value="ECO:0007669"/>
    <property type="project" value="TreeGrafter"/>
</dbReference>
<dbReference type="CDD" id="cd08688">
    <property type="entry name" value="C2_KIAA0528-like"/>
    <property type="match status" value="1"/>
</dbReference>
<dbReference type="GO" id="GO:0065002">
    <property type="term" value="P:intracellular protein transmembrane transport"/>
    <property type="evidence" value="ECO:0007669"/>
    <property type="project" value="TreeGrafter"/>
</dbReference>
<evidence type="ECO:0000256" key="5">
    <source>
        <dbReference type="ARBA" id="ARBA00022448"/>
    </source>
</evidence>
<dbReference type="PROSITE" id="PS50004">
    <property type="entry name" value="C2"/>
    <property type="match status" value="1"/>
</dbReference>
<dbReference type="GO" id="GO:0005509">
    <property type="term" value="F:calcium ion binding"/>
    <property type="evidence" value="ECO:0007669"/>
    <property type="project" value="TreeGrafter"/>
</dbReference>
<feature type="compositionally biased region" description="Low complexity" evidence="16">
    <location>
        <begin position="852"/>
        <end position="869"/>
    </location>
</feature>
<evidence type="ECO:0000256" key="6">
    <source>
        <dbReference type="ARBA" id="ARBA00022475"/>
    </source>
</evidence>